<organism evidence="1 2">
    <name type="scientific">Intoshia linei</name>
    <dbReference type="NCBI Taxonomy" id="1819745"/>
    <lineage>
        <taxon>Eukaryota</taxon>
        <taxon>Metazoa</taxon>
        <taxon>Spiralia</taxon>
        <taxon>Lophotrochozoa</taxon>
        <taxon>Mesozoa</taxon>
        <taxon>Orthonectida</taxon>
        <taxon>Rhopaluridae</taxon>
        <taxon>Intoshia</taxon>
    </lineage>
</organism>
<evidence type="ECO:0000313" key="1">
    <source>
        <dbReference type="EMBL" id="OAF68718.1"/>
    </source>
</evidence>
<sequence length="357" mass="42284">MECMYKMDNQIYKRFCMPYTHLKENTQMQFLAMGQQSSYADKLYNSDESIDNFSLDTDNSDLNSRKFRKLTLNFDDNDPLITVIPENLVENTRQNKKLNTSSLFRSFSCSPVIQKQNDVSQYKNDEMFEFFNFLDDQNIDIGYYLFDSAPLIDIKSDHCYATKNLINSLSKLKEANRENVQYNLFLNSFCTPPHKNLVRKEKCNLKLLDTYKNRFLRIQKLAIDESSLIFRLITSLVQKVSCVRSSKKDICKKYTRKDISKKLNMRSRFTNIYKKPLRRYNSSLLPANPTELENFSLRQKYFRKCNNVNYISSYLDSFSVQDQNESVLNTKLFNFKKGYNQLDKNSLCYRLLLRSNN</sequence>
<gene>
    <name evidence="1" type="ORF">A3Q56_03537</name>
</gene>
<dbReference type="Proteomes" id="UP000078046">
    <property type="component" value="Unassembled WGS sequence"/>
</dbReference>
<evidence type="ECO:0000313" key="2">
    <source>
        <dbReference type="Proteomes" id="UP000078046"/>
    </source>
</evidence>
<protein>
    <submittedName>
        <fullName evidence="1">Uncharacterized protein</fullName>
    </submittedName>
</protein>
<accession>A0A177B373</accession>
<proteinExistence type="predicted"/>
<reference evidence="1 2" key="1">
    <citation type="submission" date="2016-04" db="EMBL/GenBank/DDBJ databases">
        <title>The genome of Intoshia linei affirms orthonectids as highly simplified spiralians.</title>
        <authorList>
            <person name="Mikhailov K.V."/>
            <person name="Slusarev G.S."/>
            <person name="Nikitin M.A."/>
            <person name="Logacheva M.D."/>
            <person name="Penin A."/>
            <person name="Aleoshin V."/>
            <person name="Panchin Y.V."/>
        </authorList>
    </citation>
    <scope>NUCLEOTIDE SEQUENCE [LARGE SCALE GENOMIC DNA]</scope>
    <source>
        <strain evidence="1">Intl2013</strain>
        <tissue evidence="1">Whole animal</tissue>
    </source>
</reference>
<keyword evidence="2" id="KW-1185">Reference proteome</keyword>
<name>A0A177B373_9BILA</name>
<dbReference type="AlphaFoldDB" id="A0A177B373"/>
<dbReference type="EMBL" id="LWCA01000398">
    <property type="protein sequence ID" value="OAF68718.1"/>
    <property type="molecule type" value="Genomic_DNA"/>
</dbReference>
<comment type="caution">
    <text evidence="1">The sequence shown here is derived from an EMBL/GenBank/DDBJ whole genome shotgun (WGS) entry which is preliminary data.</text>
</comment>